<accession>A0A1V9ZAY4</accession>
<dbReference type="OrthoDB" id="419768at2759"/>
<evidence type="ECO:0000313" key="1">
    <source>
        <dbReference type="EMBL" id="OQR95020.1"/>
    </source>
</evidence>
<dbReference type="EMBL" id="JNBR01000340">
    <property type="protein sequence ID" value="OQR95020.1"/>
    <property type="molecule type" value="Genomic_DNA"/>
</dbReference>
<reference evidence="1 2" key="1">
    <citation type="journal article" date="2014" name="Genome Biol. Evol.">
        <title>The secreted proteins of Achlya hypogyna and Thraustotheca clavata identify the ancestral oomycete secretome and reveal gene acquisitions by horizontal gene transfer.</title>
        <authorList>
            <person name="Misner I."/>
            <person name="Blouin N."/>
            <person name="Leonard G."/>
            <person name="Richards T.A."/>
            <person name="Lane C.E."/>
        </authorList>
    </citation>
    <scope>NUCLEOTIDE SEQUENCE [LARGE SCALE GENOMIC DNA]</scope>
    <source>
        <strain evidence="1 2">ATCC 48635</strain>
    </source>
</reference>
<sequence>MRDGGLTLPRCRVQKQRVCSGADPRTIDTIALELPPGQSPRKGQLKVKSLESLRGFVNLLHLNLSGHGLLSMDGLEALPRFVTLILARNSLKVIKLSKLMHLR</sequence>
<protein>
    <submittedName>
        <fullName evidence="1">Uncharacterized protein</fullName>
    </submittedName>
</protein>
<dbReference type="STRING" id="1202772.A0A1V9ZAY4"/>
<dbReference type="AlphaFoldDB" id="A0A1V9ZAY4"/>
<evidence type="ECO:0000313" key="2">
    <source>
        <dbReference type="Proteomes" id="UP000243579"/>
    </source>
</evidence>
<proteinExistence type="predicted"/>
<name>A0A1V9ZAY4_ACHHY</name>
<dbReference type="Proteomes" id="UP000243579">
    <property type="component" value="Unassembled WGS sequence"/>
</dbReference>
<dbReference type="SUPFAM" id="SSF52058">
    <property type="entry name" value="L domain-like"/>
    <property type="match status" value="1"/>
</dbReference>
<dbReference type="Gene3D" id="3.80.10.10">
    <property type="entry name" value="Ribonuclease Inhibitor"/>
    <property type="match status" value="1"/>
</dbReference>
<comment type="caution">
    <text evidence="1">The sequence shown here is derived from an EMBL/GenBank/DDBJ whole genome shotgun (WGS) entry which is preliminary data.</text>
</comment>
<keyword evidence="2" id="KW-1185">Reference proteome</keyword>
<dbReference type="InterPro" id="IPR032675">
    <property type="entry name" value="LRR_dom_sf"/>
</dbReference>
<gene>
    <name evidence="1" type="ORF">ACHHYP_00499</name>
</gene>
<organism evidence="1 2">
    <name type="scientific">Achlya hypogyna</name>
    <name type="common">Oomycete</name>
    <name type="synonym">Protoachlya hypogyna</name>
    <dbReference type="NCBI Taxonomy" id="1202772"/>
    <lineage>
        <taxon>Eukaryota</taxon>
        <taxon>Sar</taxon>
        <taxon>Stramenopiles</taxon>
        <taxon>Oomycota</taxon>
        <taxon>Saprolegniomycetes</taxon>
        <taxon>Saprolegniales</taxon>
        <taxon>Achlyaceae</taxon>
        <taxon>Achlya</taxon>
    </lineage>
</organism>